<name>A0ABD0L8P2_9CAEN</name>
<evidence type="ECO:0000256" key="2">
    <source>
        <dbReference type="SAM" id="MobiDB-lite"/>
    </source>
</evidence>
<evidence type="ECO:0000313" key="4">
    <source>
        <dbReference type="EMBL" id="KAK7495648.1"/>
    </source>
</evidence>
<keyword evidence="1" id="KW-0175">Coiled coil</keyword>
<feature type="coiled-coil region" evidence="1">
    <location>
        <begin position="336"/>
        <end position="425"/>
    </location>
</feature>
<reference evidence="4 5" key="1">
    <citation type="journal article" date="2023" name="Sci. Data">
        <title>Genome assembly of the Korean intertidal mud-creeper Batillaria attramentaria.</title>
        <authorList>
            <person name="Patra A.K."/>
            <person name="Ho P.T."/>
            <person name="Jun S."/>
            <person name="Lee S.J."/>
            <person name="Kim Y."/>
            <person name="Won Y.J."/>
        </authorList>
    </citation>
    <scope>NUCLEOTIDE SEQUENCE [LARGE SCALE GENOMIC DNA]</scope>
    <source>
        <strain evidence="4">Wonlab-2016</strain>
    </source>
</reference>
<accession>A0ABD0L8P2</accession>
<feature type="non-terminal residue" evidence="4">
    <location>
        <position position="580"/>
    </location>
</feature>
<evidence type="ECO:0000313" key="5">
    <source>
        <dbReference type="Proteomes" id="UP001519460"/>
    </source>
</evidence>
<feature type="region of interest" description="Disordered" evidence="2">
    <location>
        <begin position="122"/>
        <end position="156"/>
    </location>
</feature>
<organism evidence="4 5">
    <name type="scientific">Batillaria attramentaria</name>
    <dbReference type="NCBI Taxonomy" id="370345"/>
    <lineage>
        <taxon>Eukaryota</taxon>
        <taxon>Metazoa</taxon>
        <taxon>Spiralia</taxon>
        <taxon>Lophotrochozoa</taxon>
        <taxon>Mollusca</taxon>
        <taxon>Gastropoda</taxon>
        <taxon>Caenogastropoda</taxon>
        <taxon>Sorbeoconcha</taxon>
        <taxon>Cerithioidea</taxon>
        <taxon>Batillariidae</taxon>
        <taxon>Batillaria</taxon>
    </lineage>
</organism>
<feature type="compositionally biased region" description="Basic and acidic residues" evidence="2">
    <location>
        <begin position="142"/>
        <end position="152"/>
    </location>
</feature>
<evidence type="ECO:0000256" key="1">
    <source>
        <dbReference type="SAM" id="Coils"/>
    </source>
</evidence>
<dbReference type="EMBL" id="JACVVK020000073">
    <property type="protein sequence ID" value="KAK7495648.1"/>
    <property type="molecule type" value="Genomic_DNA"/>
</dbReference>
<sequence>MALRMRVSVPLLVLAFLVGCIAKKPARNEQDPILQRLEELERRVSEQDKHLKRQAELEKRVLEQDAKLQEFDKRLLDKDAKLLEQDAKLQRLSELEGRVQRQEQEIQDQKETILKLDSELQQLKTKQRTDDGPEEESTGEYPTKDEEKRSDDTSAWEPVVSQISSQMTQLNAEIQVLKTATQSIGTSYVQWGHDSCPNSSEIVYSALVLSECWDKPRLKRLDGPSEREIAGGKQPTTVEVSSFSIRLKVAGLSVLAMAVSKWVLVLTLIALTFSTTYSTKVLEPSQRESNEARLLPTDDLTWNRLESLEKQMKGYALREKARDRKIEEQDKRIRELKMFEERVTEQETKIQQLEQEIRDQKEVEKRVTEQEAKIQQLKQEIRDQKGIENRVTEQEMKIKQQERESREQKDAILLLENQLQRMRTEKQKRSDDTSAWEPVVSQMSSQMTQMNAEIQVLKTVNQQQDQTTQNAVNKLNQAIGTSYVRWGHGACPNSSEIFYSVLHHSLKMIVSRGLEHVGIPGNHVYPGSSDQRQFSLRARLWKQQRGSSQFHPPERLITPAARACLRGLGDIPKASQSPSG</sequence>
<keyword evidence="5" id="KW-1185">Reference proteome</keyword>
<dbReference type="PROSITE" id="PS51257">
    <property type="entry name" value="PROKAR_LIPOPROTEIN"/>
    <property type="match status" value="1"/>
</dbReference>
<gene>
    <name evidence="4" type="ORF">BaRGS_00013095</name>
</gene>
<dbReference type="AlphaFoldDB" id="A0ABD0L8P2"/>
<keyword evidence="3" id="KW-0732">Signal</keyword>
<feature type="signal peptide" evidence="3">
    <location>
        <begin position="1"/>
        <end position="22"/>
    </location>
</feature>
<evidence type="ECO:0000256" key="3">
    <source>
        <dbReference type="SAM" id="SignalP"/>
    </source>
</evidence>
<dbReference type="Proteomes" id="UP001519460">
    <property type="component" value="Unassembled WGS sequence"/>
</dbReference>
<feature type="chain" id="PRO_5044753735" evidence="3">
    <location>
        <begin position="23"/>
        <end position="580"/>
    </location>
</feature>
<protein>
    <submittedName>
        <fullName evidence="4">Uncharacterized protein</fullName>
    </submittedName>
</protein>
<comment type="caution">
    <text evidence="4">The sequence shown here is derived from an EMBL/GenBank/DDBJ whole genome shotgun (WGS) entry which is preliminary data.</text>
</comment>
<proteinExistence type="predicted"/>